<dbReference type="GeneID" id="95979135"/>
<accession>A0ABR3PLY6</accession>
<evidence type="ECO:0000313" key="2">
    <source>
        <dbReference type="Proteomes" id="UP001562354"/>
    </source>
</evidence>
<reference evidence="1 2" key="1">
    <citation type="submission" date="2024-07" db="EMBL/GenBank/DDBJ databases">
        <title>Draft sequence of the Neodothiora populina.</title>
        <authorList>
            <person name="Drown D.D."/>
            <person name="Schuette U.S."/>
            <person name="Buechlein A.B."/>
            <person name="Rusch D.R."/>
            <person name="Winton L.W."/>
            <person name="Adams G.A."/>
        </authorList>
    </citation>
    <scope>NUCLEOTIDE SEQUENCE [LARGE SCALE GENOMIC DNA]</scope>
    <source>
        <strain evidence="1 2">CPC 39397</strain>
    </source>
</reference>
<name>A0ABR3PLY6_9PEZI</name>
<sequence length="347" mass="38899">MEHYKPHPSATFEGYYSKFKLPSGAHLALIICTVPGATKKPHMISFTYVPRDTSKIYQKELWVERLDMPVPSASPSGSGVTFEQHFPGGRVICHEDSTTEYAIANEHFNFTAKTKSRTPWSPSMSTPEGLLVYFPIPLHWHVQSLSSKVDFTLQIHDHEGTSLPQVDRSGKALVHQEKNWANSFPSAHIWVQARDEATNSGICIAGGQILGLEAYLLGYMSKNPCHSLTFRPPLAVQVGGWSPTMQATPKWEDRTFELSVQSWTQKLVVKARAPKGTFFGLSSPFAEGHRENFLGQSFEADITVEVWEAEGWLLGGWRKVQEEHFKRGSLEFGGAYYGQAGTEKRRN</sequence>
<protein>
    <submittedName>
        <fullName evidence="1">Uncharacterized protein</fullName>
    </submittedName>
</protein>
<keyword evidence="2" id="KW-1185">Reference proteome</keyword>
<organism evidence="1 2">
    <name type="scientific">Neodothiora populina</name>
    <dbReference type="NCBI Taxonomy" id="2781224"/>
    <lineage>
        <taxon>Eukaryota</taxon>
        <taxon>Fungi</taxon>
        <taxon>Dikarya</taxon>
        <taxon>Ascomycota</taxon>
        <taxon>Pezizomycotina</taxon>
        <taxon>Dothideomycetes</taxon>
        <taxon>Dothideomycetidae</taxon>
        <taxon>Dothideales</taxon>
        <taxon>Dothioraceae</taxon>
        <taxon>Neodothiora</taxon>
    </lineage>
</organism>
<proteinExistence type="predicted"/>
<dbReference type="InterPro" id="IPR025893">
    <property type="entry name" value="Tocopherol_cyclase"/>
</dbReference>
<dbReference type="Proteomes" id="UP001562354">
    <property type="component" value="Unassembled WGS sequence"/>
</dbReference>
<comment type="caution">
    <text evidence="1">The sequence shown here is derived from an EMBL/GenBank/DDBJ whole genome shotgun (WGS) entry which is preliminary data.</text>
</comment>
<gene>
    <name evidence="1" type="ORF">AAFC00_005436</name>
</gene>
<dbReference type="PANTHER" id="PTHR35309">
    <property type="match status" value="1"/>
</dbReference>
<evidence type="ECO:0000313" key="1">
    <source>
        <dbReference type="EMBL" id="KAL1306775.1"/>
    </source>
</evidence>
<dbReference type="RefSeq" id="XP_069203047.1">
    <property type="nucleotide sequence ID" value="XM_069345218.1"/>
</dbReference>
<dbReference type="PANTHER" id="PTHR35309:SF4">
    <property type="entry name" value="TOCOPHEROL CYCLASE"/>
    <property type="match status" value="1"/>
</dbReference>
<dbReference type="EMBL" id="JBFMKM010000004">
    <property type="protein sequence ID" value="KAL1306775.1"/>
    <property type="molecule type" value="Genomic_DNA"/>
</dbReference>